<keyword evidence="2" id="KW-0812">Transmembrane</keyword>
<feature type="transmembrane region" description="Helical" evidence="2">
    <location>
        <begin position="25"/>
        <end position="48"/>
    </location>
</feature>
<evidence type="ECO:0000313" key="4">
    <source>
        <dbReference type="Proteomes" id="UP001150217"/>
    </source>
</evidence>
<keyword evidence="2" id="KW-1133">Transmembrane helix</keyword>
<gene>
    <name evidence="3" type="ORF">C8R41DRAFT_925971</name>
</gene>
<feature type="compositionally biased region" description="Polar residues" evidence="1">
    <location>
        <begin position="464"/>
        <end position="474"/>
    </location>
</feature>
<feature type="transmembrane region" description="Helical" evidence="2">
    <location>
        <begin position="144"/>
        <end position="165"/>
    </location>
</feature>
<feature type="compositionally biased region" description="Basic and acidic residues" evidence="1">
    <location>
        <begin position="418"/>
        <end position="429"/>
    </location>
</feature>
<evidence type="ECO:0000256" key="1">
    <source>
        <dbReference type="SAM" id="MobiDB-lite"/>
    </source>
</evidence>
<comment type="caution">
    <text evidence="3">The sequence shown here is derived from an EMBL/GenBank/DDBJ whole genome shotgun (WGS) entry which is preliminary data.</text>
</comment>
<protein>
    <recommendedName>
        <fullName evidence="5">DUF4203 domain-containing protein</fullName>
    </recommendedName>
</protein>
<evidence type="ECO:0000313" key="3">
    <source>
        <dbReference type="EMBL" id="KAJ4466793.1"/>
    </source>
</evidence>
<feature type="compositionally biased region" description="Basic and acidic residues" evidence="1">
    <location>
        <begin position="442"/>
        <end position="459"/>
    </location>
</feature>
<feature type="compositionally biased region" description="Low complexity" evidence="1">
    <location>
        <begin position="403"/>
        <end position="415"/>
    </location>
</feature>
<name>A0ABQ8UZB2_9AGAR</name>
<dbReference type="EMBL" id="JANVFT010000112">
    <property type="protein sequence ID" value="KAJ4466793.1"/>
    <property type="molecule type" value="Genomic_DNA"/>
</dbReference>
<feature type="compositionally biased region" description="Low complexity" evidence="1">
    <location>
        <begin position="521"/>
        <end position="539"/>
    </location>
</feature>
<sequence length="667" mass="72524">MATNTSSLSSSSDSLSTLLPSSSYLLAYTLPLLLVSLILTFSGAFLTLDRTRRFRAKNDMYVMPRSFGKETKGLRLFKRMMVLEGGVGGILLGYAFGVHLSTFLALIITNNTSSSLSSGAFIAIWVLSALTTTILAARYSVAALGLAGLSGGALSALGVCIIIHPPLEARVVFTIGVMVVSVIAIMLSAFIPPLTRFKHPLLRFAASSTGSFGVTMCISLLSSSSFSSSSASSLQSWSSPWSHLYLSASSSWGTSTEKGFSALFCILILAGTVCDWAFWRKWGECPDEKWDSYLAEYAVNLPNDVKRAGSFKPFESVWERVFGSKDTRNEEARMLKEGKFEKEVAFPIDDGQLGLDLDAEHHSSPGPGKLRKFDSISPFTNSFDQSPPLYRPHPGLLLKNGRRSSSSRSLSSPSPGFRKKEMVRFRPLDELSSSDEDELDHENERARIRAVRRRTDPKIRSMSPGLSDTDNTSFGPPDYSDFEDKGDKDRTIGEEDIVSGALGSMSSTPQWTPRFLKQHRSSLSSAHSSAHSSPSQTSRSSERTAVASSDSHPIPPVLAEASPSLSTPTSTKAVPVTQPLVQPLTLSVTPPLVLPVPATPSLLNALDRVEKARNEAYSREMVGSGSGGAGRDPVIMREEGRGQRWRDFWQEVNEVKVKGGNRGEGRR</sequence>
<feature type="transmembrane region" description="Helical" evidence="2">
    <location>
        <begin position="171"/>
        <end position="194"/>
    </location>
</feature>
<keyword evidence="4" id="KW-1185">Reference proteome</keyword>
<feature type="transmembrane region" description="Helical" evidence="2">
    <location>
        <begin position="120"/>
        <end position="137"/>
    </location>
</feature>
<evidence type="ECO:0000256" key="2">
    <source>
        <dbReference type="SAM" id="Phobius"/>
    </source>
</evidence>
<evidence type="ECO:0008006" key="5">
    <source>
        <dbReference type="Google" id="ProtNLM"/>
    </source>
</evidence>
<feature type="compositionally biased region" description="Acidic residues" evidence="1">
    <location>
        <begin position="432"/>
        <end position="441"/>
    </location>
</feature>
<proteinExistence type="predicted"/>
<keyword evidence="2" id="KW-0472">Membrane</keyword>
<accession>A0ABQ8UZB2</accession>
<feature type="compositionally biased region" description="Basic and acidic residues" evidence="1">
    <location>
        <begin position="482"/>
        <end position="493"/>
    </location>
</feature>
<dbReference type="Proteomes" id="UP001150217">
    <property type="component" value="Unassembled WGS sequence"/>
</dbReference>
<feature type="compositionally biased region" description="Polar residues" evidence="1">
    <location>
        <begin position="563"/>
        <end position="572"/>
    </location>
</feature>
<feature type="transmembrane region" description="Helical" evidence="2">
    <location>
        <begin position="259"/>
        <end position="279"/>
    </location>
</feature>
<feature type="transmembrane region" description="Helical" evidence="2">
    <location>
        <begin position="82"/>
        <end position="108"/>
    </location>
</feature>
<organism evidence="3 4">
    <name type="scientific">Lentinula lateritia</name>
    <dbReference type="NCBI Taxonomy" id="40482"/>
    <lineage>
        <taxon>Eukaryota</taxon>
        <taxon>Fungi</taxon>
        <taxon>Dikarya</taxon>
        <taxon>Basidiomycota</taxon>
        <taxon>Agaricomycotina</taxon>
        <taxon>Agaricomycetes</taxon>
        <taxon>Agaricomycetidae</taxon>
        <taxon>Agaricales</taxon>
        <taxon>Marasmiineae</taxon>
        <taxon>Omphalotaceae</taxon>
        <taxon>Lentinula</taxon>
    </lineage>
</organism>
<feature type="region of interest" description="Disordered" evidence="1">
    <location>
        <begin position="356"/>
        <end position="573"/>
    </location>
</feature>
<reference evidence="3" key="1">
    <citation type="submission" date="2022-08" db="EMBL/GenBank/DDBJ databases">
        <title>A Global Phylogenomic Analysis of the Shiitake Genus Lentinula.</title>
        <authorList>
            <consortium name="DOE Joint Genome Institute"/>
            <person name="Sierra-Patev S."/>
            <person name="Min B."/>
            <person name="Naranjo-Ortiz M."/>
            <person name="Looney B."/>
            <person name="Konkel Z."/>
            <person name="Slot J.C."/>
            <person name="Sakamoto Y."/>
            <person name="Steenwyk J.L."/>
            <person name="Rokas A."/>
            <person name="Carro J."/>
            <person name="Camarero S."/>
            <person name="Ferreira P."/>
            <person name="Molpeceres G."/>
            <person name="Ruiz-Duenas F.J."/>
            <person name="Serrano A."/>
            <person name="Henrissat B."/>
            <person name="Drula E."/>
            <person name="Hughes K.W."/>
            <person name="Mata J.L."/>
            <person name="Ishikawa N.K."/>
            <person name="Vargas-Isla R."/>
            <person name="Ushijima S."/>
            <person name="Smith C.A."/>
            <person name="Ahrendt S."/>
            <person name="Andreopoulos W."/>
            <person name="He G."/>
            <person name="Labutti K."/>
            <person name="Lipzen A."/>
            <person name="Ng V."/>
            <person name="Riley R."/>
            <person name="Sandor L."/>
            <person name="Barry K."/>
            <person name="Martinez A.T."/>
            <person name="Xiao Y."/>
            <person name="Gibbons J.G."/>
            <person name="Terashima K."/>
            <person name="Grigoriev I.V."/>
            <person name="Hibbett D.S."/>
        </authorList>
    </citation>
    <scope>NUCLEOTIDE SEQUENCE</scope>
    <source>
        <strain evidence="3">RHP3577 ss4</strain>
    </source>
</reference>